<dbReference type="Proteomes" id="UP000660861">
    <property type="component" value="Unassembled WGS sequence"/>
</dbReference>
<evidence type="ECO:0000256" key="1">
    <source>
        <dbReference type="SAM" id="Phobius"/>
    </source>
</evidence>
<dbReference type="RefSeq" id="WP_262396920.1">
    <property type="nucleotide sequence ID" value="NZ_JACRTC010000001.1"/>
</dbReference>
<organism evidence="2 3">
    <name type="scientific">Zongyangia hominis</name>
    <dbReference type="NCBI Taxonomy" id="2763677"/>
    <lineage>
        <taxon>Bacteria</taxon>
        <taxon>Bacillati</taxon>
        <taxon>Bacillota</taxon>
        <taxon>Clostridia</taxon>
        <taxon>Eubacteriales</taxon>
        <taxon>Oscillospiraceae</taxon>
        <taxon>Zongyangia</taxon>
    </lineage>
</organism>
<feature type="transmembrane region" description="Helical" evidence="1">
    <location>
        <begin position="73"/>
        <end position="94"/>
    </location>
</feature>
<feature type="transmembrane region" description="Helical" evidence="1">
    <location>
        <begin position="124"/>
        <end position="150"/>
    </location>
</feature>
<feature type="transmembrane region" description="Helical" evidence="1">
    <location>
        <begin position="42"/>
        <end position="64"/>
    </location>
</feature>
<proteinExistence type="predicted"/>
<keyword evidence="1" id="KW-0472">Membrane</keyword>
<keyword evidence="3" id="KW-1185">Reference proteome</keyword>
<feature type="transmembrane region" description="Helical" evidence="1">
    <location>
        <begin position="12"/>
        <end position="36"/>
    </location>
</feature>
<gene>
    <name evidence="2" type="ORF">H8709_03200</name>
</gene>
<name>A0A926E9T3_9FIRM</name>
<reference evidence="2" key="1">
    <citation type="submission" date="2020-08" db="EMBL/GenBank/DDBJ databases">
        <title>Genome public.</title>
        <authorList>
            <person name="Liu C."/>
            <person name="Sun Q."/>
        </authorList>
    </citation>
    <scope>NUCLEOTIDE SEQUENCE</scope>
    <source>
        <strain evidence="2">NSJ-54</strain>
    </source>
</reference>
<keyword evidence="1" id="KW-0812">Transmembrane</keyword>
<keyword evidence="1" id="KW-1133">Transmembrane helix</keyword>
<accession>A0A926E9T3</accession>
<dbReference type="AlphaFoldDB" id="A0A926E9T3"/>
<evidence type="ECO:0000313" key="2">
    <source>
        <dbReference type="EMBL" id="MBC8569833.1"/>
    </source>
</evidence>
<comment type="caution">
    <text evidence="2">The sequence shown here is derived from an EMBL/GenBank/DDBJ whole genome shotgun (WGS) entry which is preliminary data.</text>
</comment>
<dbReference type="EMBL" id="JACRTC010000001">
    <property type="protein sequence ID" value="MBC8569833.1"/>
    <property type="molecule type" value="Genomic_DNA"/>
</dbReference>
<sequence length="159" mass="17187">MKIRASKLWRIPALSFGTGILLAAASKFLILLMQNWAFSGTLIVYDVLLTLLDLALTILAGVFFMKGMTQREAVFSAGIVTGLHALMLVAQQMLLGSGLTRAGMVVSQYVFGGILLGNVQPAILIAQLSGAVMVPMFCFAFWPFLLALFAREKTPGFAR</sequence>
<protein>
    <submittedName>
        <fullName evidence="2">Uncharacterized protein</fullName>
    </submittedName>
</protein>
<evidence type="ECO:0000313" key="3">
    <source>
        <dbReference type="Proteomes" id="UP000660861"/>
    </source>
</evidence>